<dbReference type="EMBL" id="ML978958">
    <property type="protein sequence ID" value="KAF1932870.1"/>
    <property type="molecule type" value="Genomic_DNA"/>
</dbReference>
<accession>A0A6A5RZW0</accession>
<evidence type="ECO:0000313" key="2">
    <source>
        <dbReference type="EMBL" id="KAF1932870.1"/>
    </source>
</evidence>
<dbReference type="RefSeq" id="XP_033453118.1">
    <property type="nucleotide sequence ID" value="XM_033591084.1"/>
</dbReference>
<dbReference type="OrthoDB" id="3786631at2759"/>
<evidence type="ECO:0000256" key="1">
    <source>
        <dbReference type="SAM" id="Coils"/>
    </source>
</evidence>
<keyword evidence="1" id="KW-0175">Coiled coil</keyword>
<proteinExistence type="predicted"/>
<name>A0A6A5RZW0_9PLEO</name>
<keyword evidence="3" id="KW-1185">Reference proteome</keyword>
<reference evidence="2" key="1">
    <citation type="journal article" date="2020" name="Stud. Mycol.">
        <title>101 Dothideomycetes genomes: a test case for predicting lifestyles and emergence of pathogens.</title>
        <authorList>
            <person name="Haridas S."/>
            <person name="Albert R."/>
            <person name="Binder M."/>
            <person name="Bloem J."/>
            <person name="Labutti K."/>
            <person name="Salamov A."/>
            <person name="Andreopoulos B."/>
            <person name="Baker S."/>
            <person name="Barry K."/>
            <person name="Bills G."/>
            <person name="Bluhm B."/>
            <person name="Cannon C."/>
            <person name="Castanera R."/>
            <person name="Culley D."/>
            <person name="Daum C."/>
            <person name="Ezra D."/>
            <person name="Gonzalez J."/>
            <person name="Henrissat B."/>
            <person name="Kuo A."/>
            <person name="Liang C."/>
            <person name="Lipzen A."/>
            <person name="Lutzoni F."/>
            <person name="Magnuson J."/>
            <person name="Mondo S."/>
            <person name="Nolan M."/>
            <person name="Ohm R."/>
            <person name="Pangilinan J."/>
            <person name="Park H.-J."/>
            <person name="Ramirez L."/>
            <person name="Alfaro M."/>
            <person name="Sun H."/>
            <person name="Tritt A."/>
            <person name="Yoshinaga Y."/>
            <person name="Zwiers L.-H."/>
            <person name="Turgeon B."/>
            <person name="Goodwin S."/>
            <person name="Spatafora J."/>
            <person name="Crous P."/>
            <person name="Grigoriev I."/>
        </authorList>
    </citation>
    <scope>NUCLEOTIDE SEQUENCE</scope>
    <source>
        <strain evidence="2">CBS 183.55</strain>
    </source>
</reference>
<dbReference type="AlphaFoldDB" id="A0A6A5RZW0"/>
<protein>
    <submittedName>
        <fullName evidence="2">Uncharacterized protein</fullName>
    </submittedName>
</protein>
<gene>
    <name evidence="2" type="ORF">M421DRAFT_416472</name>
</gene>
<organism evidence="2 3">
    <name type="scientific">Didymella exigua CBS 183.55</name>
    <dbReference type="NCBI Taxonomy" id="1150837"/>
    <lineage>
        <taxon>Eukaryota</taxon>
        <taxon>Fungi</taxon>
        <taxon>Dikarya</taxon>
        <taxon>Ascomycota</taxon>
        <taxon>Pezizomycotina</taxon>
        <taxon>Dothideomycetes</taxon>
        <taxon>Pleosporomycetidae</taxon>
        <taxon>Pleosporales</taxon>
        <taxon>Pleosporineae</taxon>
        <taxon>Didymellaceae</taxon>
        <taxon>Didymella</taxon>
    </lineage>
</organism>
<dbReference type="Proteomes" id="UP000800082">
    <property type="component" value="Unassembled WGS sequence"/>
</dbReference>
<evidence type="ECO:0000313" key="3">
    <source>
        <dbReference type="Proteomes" id="UP000800082"/>
    </source>
</evidence>
<dbReference type="GeneID" id="54348752"/>
<feature type="coiled-coil region" evidence="1">
    <location>
        <begin position="89"/>
        <end position="123"/>
    </location>
</feature>
<sequence length="133" mass="14505">MAPKSTSPKSFAPAAVQPFKIFCEECAPQRFDSPAFNADFYDSNNENSHSAPTFRLSNKADITVEPAPSSKRAPLADVTQEAVGRPRSLSAALAEIAKLEDELEASKDQNRELKGEIVAYQDALHQADVDGYF</sequence>